<feature type="transmembrane region" description="Helical" evidence="9">
    <location>
        <begin position="261"/>
        <end position="284"/>
    </location>
</feature>
<evidence type="ECO:0000256" key="2">
    <source>
        <dbReference type="ARBA" id="ARBA00010072"/>
    </source>
</evidence>
<dbReference type="CDD" id="cd06261">
    <property type="entry name" value="TM_PBP2"/>
    <property type="match status" value="1"/>
</dbReference>
<name>A0A6B1DPP7_9CHLR</name>
<dbReference type="Pfam" id="PF00528">
    <property type="entry name" value="BPD_transp_1"/>
    <property type="match status" value="1"/>
</dbReference>
<feature type="transmembrane region" description="Helical" evidence="9">
    <location>
        <begin position="135"/>
        <end position="155"/>
    </location>
</feature>
<evidence type="ECO:0000256" key="7">
    <source>
        <dbReference type="ARBA" id="ARBA00022989"/>
    </source>
</evidence>
<dbReference type="GO" id="GO:0022857">
    <property type="term" value="F:transmembrane transporter activity"/>
    <property type="evidence" value="ECO:0007669"/>
    <property type="project" value="InterPro"/>
</dbReference>
<keyword evidence="7 9" id="KW-1133">Transmembrane helix</keyword>
<evidence type="ECO:0000256" key="3">
    <source>
        <dbReference type="ARBA" id="ARBA00022448"/>
    </source>
</evidence>
<dbReference type="PANTHER" id="PTHR30614">
    <property type="entry name" value="MEMBRANE COMPONENT OF AMINO ACID ABC TRANSPORTER"/>
    <property type="match status" value="1"/>
</dbReference>
<evidence type="ECO:0000256" key="4">
    <source>
        <dbReference type="ARBA" id="ARBA00022475"/>
    </source>
</evidence>
<dbReference type="AlphaFoldDB" id="A0A6B1DPP7"/>
<feature type="transmembrane region" description="Helical" evidence="9">
    <location>
        <begin position="188"/>
        <end position="209"/>
    </location>
</feature>
<evidence type="ECO:0000256" key="5">
    <source>
        <dbReference type="ARBA" id="ARBA00022692"/>
    </source>
</evidence>
<dbReference type="InterPro" id="IPR035906">
    <property type="entry name" value="MetI-like_sf"/>
</dbReference>
<dbReference type="InterPro" id="IPR000515">
    <property type="entry name" value="MetI-like"/>
</dbReference>
<dbReference type="EMBL" id="VXPY01000027">
    <property type="protein sequence ID" value="MYD89540.1"/>
    <property type="molecule type" value="Genomic_DNA"/>
</dbReference>
<dbReference type="Gene3D" id="1.10.3720.10">
    <property type="entry name" value="MetI-like"/>
    <property type="match status" value="2"/>
</dbReference>
<comment type="caution">
    <text evidence="11">The sequence shown here is derived from an EMBL/GenBank/DDBJ whole genome shotgun (WGS) entry which is preliminary data.</text>
</comment>
<keyword evidence="8 9" id="KW-0472">Membrane</keyword>
<protein>
    <submittedName>
        <fullName evidence="11">ABC transporter permease subunit</fullName>
    </submittedName>
</protein>
<keyword evidence="6" id="KW-0029">Amino-acid transport</keyword>
<keyword evidence="3 9" id="KW-0813">Transport</keyword>
<organism evidence="11">
    <name type="scientific">Caldilineaceae bacterium SB0662_bin_9</name>
    <dbReference type="NCBI Taxonomy" id="2605258"/>
    <lineage>
        <taxon>Bacteria</taxon>
        <taxon>Bacillati</taxon>
        <taxon>Chloroflexota</taxon>
        <taxon>Caldilineae</taxon>
        <taxon>Caldilineales</taxon>
        <taxon>Caldilineaceae</taxon>
    </lineage>
</organism>
<feature type="domain" description="ABC transmembrane type-1" evidence="10">
    <location>
        <begin position="93"/>
        <end position="392"/>
    </location>
</feature>
<evidence type="ECO:0000256" key="8">
    <source>
        <dbReference type="ARBA" id="ARBA00023136"/>
    </source>
</evidence>
<feature type="transmembrane region" description="Helical" evidence="9">
    <location>
        <begin position="221"/>
        <end position="241"/>
    </location>
</feature>
<dbReference type="PROSITE" id="PS50928">
    <property type="entry name" value="ABC_TM1"/>
    <property type="match status" value="1"/>
</dbReference>
<dbReference type="InterPro" id="IPR010065">
    <property type="entry name" value="AA_ABC_transptr_permease_3TM"/>
</dbReference>
<feature type="transmembrane region" description="Helical" evidence="9">
    <location>
        <begin position="85"/>
        <end position="114"/>
    </location>
</feature>
<comment type="similarity">
    <text evidence="2">Belongs to the binding-protein-dependent transport system permease family. HisMQ subfamily.</text>
</comment>
<evidence type="ECO:0000313" key="11">
    <source>
        <dbReference type="EMBL" id="MYD89540.1"/>
    </source>
</evidence>
<evidence type="ECO:0000256" key="9">
    <source>
        <dbReference type="RuleBase" id="RU363032"/>
    </source>
</evidence>
<feature type="transmembrane region" description="Helical" evidence="9">
    <location>
        <begin position="371"/>
        <end position="391"/>
    </location>
</feature>
<dbReference type="GO" id="GO:0006865">
    <property type="term" value="P:amino acid transport"/>
    <property type="evidence" value="ECO:0007669"/>
    <property type="project" value="UniProtKB-KW"/>
</dbReference>
<dbReference type="PANTHER" id="PTHR30614:SF37">
    <property type="entry name" value="AMINO-ACID ABC TRANSPORTER PERMEASE PROTEIN YHDX-RELATED"/>
    <property type="match status" value="1"/>
</dbReference>
<proteinExistence type="inferred from homology"/>
<dbReference type="InterPro" id="IPR043429">
    <property type="entry name" value="ArtM/GltK/GlnP/TcyL/YhdX-like"/>
</dbReference>
<sequence length="404" mass="43529">MTMIEALRGFAYYKGVPLWRHALVIQWALQIISGVLVVALVTTFFTNINNTIQDREIPHGFGFLSREYQTPIGQHFLPYESSDTFLYAFGVAATNTIIVSIVGVILASALGIVVGVARISGNWLVSRTSLIYIEVFRNVPLLVQLFFWFYVVLALPPVRQGYVFADKIYINNGGVSLPWPSASNWNAAWAWLAVVLASLIVAMVLHRVLTQREAHTGKSSYPLISGSVTVVAMAVAGWLFVNAAFGEAPFAISDPAPQGTFGRIAGGFTISGGLMALLTGLVIYTSSFIAEIVRAGIQSVGHGQTEAARSLGLAPMAALRHVTFPQALRVIIPPLISQFLNLTKNSSLAGAIGYSDLANVAKTMTQTAPAVSIYVLLAAAYLAMSLTYSLIGNLYNRSIRLVGN</sequence>
<gene>
    <name evidence="11" type="ORF">F4Y08_04245</name>
</gene>
<reference evidence="11" key="1">
    <citation type="submission" date="2019-09" db="EMBL/GenBank/DDBJ databases">
        <title>Characterisation of the sponge microbiome using genome-centric metagenomics.</title>
        <authorList>
            <person name="Engelberts J.P."/>
            <person name="Robbins S.J."/>
            <person name="De Goeij J.M."/>
            <person name="Aranda M."/>
            <person name="Bell S.C."/>
            <person name="Webster N.S."/>
        </authorList>
    </citation>
    <scope>NUCLEOTIDE SEQUENCE</scope>
    <source>
        <strain evidence="11">SB0662_bin_9</strain>
    </source>
</reference>
<dbReference type="NCBIfam" id="TIGR01726">
    <property type="entry name" value="HEQRo_perm_3TM"/>
    <property type="match status" value="1"/>
</dbReference>
<keyword evidence="4" id="KW-1003">Cell membrane</keyword>
<evidence type="ECO:0000256" key="1">
    <source>
        <dbReference type="ARBA" id="ARBA00004651"/>
    </source>
</evidence>
<evidence type="ECO:0000256" key="6">
    <source>
        <dbReference type="ARBA" id="ARBA00022970"/>
    </source>
</evidence>
<comment type="subcellular location">
    <subcellularLocation>
        <location evidence="1 9">Cell membrane</location>
        <topology evidence="1 9">Multi-pass membrane protein</topology>
    </subcellularLocation>
</comment>
<feature type="transmembrane region" description="Helical" evidence="9">
    <location>
        <begin position="21"/>
        <end position="45"/>
    </location>
</feature>
<accession>A0A6B1DPP7</accession>
<dbReference type="SUPFAM" id="SSF161098">
    <property type="entry name" value="MetI-like"/>
    <property type="match status" value="1"/>
</dbReference>
<keyword evidence="5 9" id="KW-0812">Transmembrane</keyword>
<dbReference type="GO" id="GO:0043190">
    <property type="term" value="C:ATP-binding cassette (ABC) transporter complex"/>
    <property type="evidence" value="ECO:0007669"/>
    <property type="project" value="InterPro"/>
</dbReference>
<evidence type="ECO:0000259" key="10">
    <source>
        <dbReference type="PROSITE" id="PS50928"/>
    </source>
</evidence>